<dbReference type="GeneID" id="93056264"/>
<feature type="domain" description="Pili assembly chaperone N-terminal" evidence="7">
    <location>
        <begin position="29"/>
        <end position="149"/>
    </location>
</feature>
<comment type="similarity">
    <text evidence="2">Belongs to the periplasmic pilus chaperone family.</text>
</comment>
<dbReference type="KEGG" id="bstg:WT74_25355"/>
<evidence type="ECO:0000259" key="8">
    <source>
        <dbReference type="Pfam" id="PF02753"/>
    </source>
</evidence>
<dbReference type="RefSeq" id="WP_059808076.1">
    <property type="nucleotide sequence ID" value="NZ_CP156686.1"/>
</dbReference>
<evidence type="ECO:0000313" key="10">
    <source>
        <dbReference type="EMBL" id="RQY89502.1"/>
    </source>
</evidence>
<dbReference type="PANTHER" id="PTHR30251">
    <property type="entry name" value="PILUS ASSEMBLY CHAPERONE"/>
    <property type="match status" value="1"/>
</dbReference>
<accession>A0A104URS6</accession>
<dbReference type="PROSITE" id="PS51257">
    <property type="entry name" value="PROKAR_LIPOPROTEIN"/>
    <property type="match status" value="1"/>
</dbReference>
<comment type="subcellular location">
    <subcellularLocation>
        <location evidence="1">Periplasm</location>
    </subcellularLocation>
</comment>
<gene>
    <name evidence="10" type="ORF">DF017_20175</name>
    <name evidence="9" type="ORF">WT44_22950</name>
</gene>
<dbReference type="InterPro" id="IPR050643">
    <property type="entry name" value="Periplasmic_pilus_chap"/>
</dbReference>
<dbReference type="InterPro" id="IPR016148">
    <property type="entry name" value="Pili_assmbl_chaperone_C"/>
</dbReference>
<feature type="domain" description="Pili assembly chaperone C-terminal" evidence="8">
    <location>
        <begin position="184"/>
        <end position="248"/>
    </location>
</feature>
<evidence type="ECO:0000256" key="6">
    <source>
        <dbReference type="SAM" id="SignalP"/>
    </source>
</evidence>
<comment type="caution">
    <text evidence="9">The sequence shown here is derived from an EMBL/GenBank/DDBJ whole genome shotgun (WGS) entry which is preliminary data.</text>
</comment>
<evidence type="ECO:0000256" key="1">
    <source>
        <dbReference type="ARBA" id="ARBA00004418"/>
    </source>
</evidence>
<evidence type="ECO:0000313" key="12">
    <source>
        <dbReference type="Proteomes" id="UP000281098"/>
    </source>
</evidence>
<evidence type="ECO:0000313" key="9">
    <source>
        <dbReference type="EMBL" id="KWA58994.1"/>
    </source>
</evidence>
<dbReference type="STRING" id="1503054.WT74_25355"/>
<dbReference type="EMBL" id="QTPM01000025">
    <property type="protein sequence ID" value="RQY89502.1"/>
    <property type="molecule type" value="Genomic_DNA"/>
</dbReference>
<dbReference type="InterPro" id="IPR016147">
    <property type="entry name" value="Pili_assmbl_chaperone_N"/>
</dbReference>
<organism evidence="9">
    <name type="scientific">Burkholderia stagnalis</name>
    <dbReference type="NCBI Taxonomy" id="1503054"/>
    <lineage>
        <taxon>Bacteria</taxon>
        <taxon>Pseudomonadati</taxon>
        <taxon>Pseudomonadota</taxon>
        <taxon>Betaproteobacteria</taxon>
        <taxon>Burkholderiales</taxon>
        <taxon>Burkholderiaceae</taxon>
        <taxon>Burkholderia</taxon>
        <taxon>Burkholderia cepacia complex</taxon>
    </lineage>
</organism>
<dbReference type="InterPro" id="IPR008962">
    <property type="entry name" value="PapD-like_sf"/>
</dbReference>
<feature type="chain" id="PRO_5044547844" evidence="6">
    <location>
        <begin position="29"/>
        <end position="256"/>
    </location>
</feature>
<dbReference type="Pfam" id="PF00345">
    <property type="entry name" value="PapD_N"/>
    <property type="match status" value="1"/>
</dbReference>
<evidence type="ECO:0000259" key="7">
    <source>
        <dbReference type="Pfam" id="PF00345"/>
    </source>
</evidence>
<dbReference type="GO" id="GO:0030288">
    <property type="term" value="C:outer membrane-bounded periplasmic space"/>
    <property type="evidence" value="ECO:0007669"/>
    <property type="project" value="InterPro"/>
</dbReference>
<reference evidence="10 12" key="2">
    <citation type="submission" date="2018-08" db="EMBL/GenBank/DDBJ databases">
        <title>Comparative analysis of Burkholderia isolates from Puerto Rico.</title>
        <authorList>
            <person name="Hall C."/>
            <person name="Sahl J."/>
            <person name="Wagner D."/>
        </authorList>
    </citation>
    <scope>NUCLEOTIDE SEQUENCE [LARGE SCALE GENOMIC DNA]</scope>
    <source>
        <strain evidence="10 12">Bp8966</strain>
    </source>
</reference>
<dbReference type="AlphaFoldDB" id="A0A104URS6"/>
<dbReference type="GO" id="GO:0071555">
    <property type="term" value="P:cell wall organization"/>
    <property type="evidence" value="ECO:0007669"/>
    <property type="project" value="InterPro"/>
</dbReference>
<reference evidence="9 11" key="1">
    <citation type="submission" date="2015-11" db="EMBL/GenBank/DDBJ databases">
        <title>Expanding the genomic diversity of Burkholderia species for the development of highly accurate diagnostics.</title>
        <authorList>
            <person name="Sahl J."/>
            <person name="Keim P."/>
            <person name="Wagner D."/>
        </authorList>
    </citation>
    <scope>NUCLEOTIDE SEQUENCE [LARGE SCALE GENOMIC DNA]</scope>
    <source>
        <strain evidence="9 11">MSMB1960WGS</strain>
    </source>
</reference>
<proteinExistence type="inferred from homology"/>
<name>A0A104URS6_9BURK</name>
<dbReference type="Proteomes" id="UP000068603">
    <property type="component" value="Unassembled WGS sequence"/>
</dbReference>
<dbReference type="PANTHER" id="PTHR30251:SF2">
    <property type="entry name" value="FIMBRIAL CHAPERONE YADV-RELATED"/>
    <property type="match status" value="1"/>
</dbReference>
<evidence type="ECO:0000256" key="3">
    <source>
        <dbReference type="ARBA" id="ARBA00022729"/>
    </source>
</evidence>
<dbReference type="InterPro" id="IPR013783">
    <property type="entry name" value="Ig-like_fold"/>
</dbReference>
<dbReference type="PRINTS" id="PR00969">
    <property type="entry name" value="CHAPERONPILI"/>
</dbReference>
<dbReference type="Pfam" id="PF02753">
    <property type="entry name" value="PapD_C"/>
    <property type="match status" value="1"/>
</dbReference>
<evidence type="ECO:0000313" key="11">
    <source>
        <dbReference type="Proteomes" id="UP000068603"/>
    </source>
</evidence>
<keyword evidence="5" id="KW-0143">Chaperone</keyword>
<keyword evidence="12" id="KW-1185">Reference proteome</keyword>
<keyword evidence="4" id="KW-0574">Periplasm</keyword>
<evidence type="ECO:0000256" key="4">
    <source>
        <dbReference type="ARBA" id="ARBA00022764"/>
    </source>
</evidence>
<evidence type="ECO:0000256" key="2">
    <source>
        <dbReference type="ARBA" id="ARBA00007399"/>
    </source>
</evidence>
<dbReference type="SUPFAM" id="SSF49584">
    <property type="entry name" value="Periplasmic chaperone C-domain"/>
    <property type="match status" value="1"/>
</dbReference>
<dbReference type="InterPro" id="IPR036316">
    <property type="entry name" value="Pili_assmbl_chap_C_dom_sf"/>
</dbReference>
<feature type="signal peptide" evidence="6">
    <location>
        <begin position="1"/>
        <end position="28"/>
    </location>
</feature>
<dbReference type="Proteomes" id="UP000281098">
    <property type="component" value="Unassembled WGS sequence"/>
</dbReference>
<dbReference type="SUPFAM" id="SSF49354">
    <property type="entry name" value="PapD-like"/>
    <property type="match status" value="1"/>
</dbReference>
<evidence type="ECO:0000256" key="5">
    <source>
        <dbReference type="ARBA" id="ARBA00023186"/>
    </source>
</evidence>
<keyword evidence="3 6" id="KW-0732">Signal</keyword>
<dbReference type="InterPro" id="IPR001829">
    <property type="entry name" value="Pili_assmbl_chaperone_bac"/>
</dbReference>
<sequence length="256" mass="27790">MTSTIRRFYFSVVACVVAWTACAGQVQAGLVLNGTRVVYPENAREVTLRVANMGREPVLAQSWIDDGRADVPPERLHVPFVVAPAVARVEPGKGAVLRIKYTHDPLPVDREAVFWLNVLEVPSTRDADANALQFAFRTRIKLFYRPDSLKDDAASAPDRLVWRAVTPEPQADASARGAKVAVEVSNPTPYYVSFGQVESDLGGTYVSAGGGMVAPFSKARFPLPGVSVLSNHKANVRYQSIDDYGGRSTVTKALAD</sequence>
<dbReference type="EMBL" id="LPHB01000056">
    <property type="protein sequence ID" value="KWA58994.1"/>
    <property type="molecule type" value="Genomic_DNA"/>
</dbReference>
<dbReference type="Gene3D" id="2.60.40.10">
    <property type="entry name" value="Immunoglobulins"/>
    <property type="match status" value="2"/>
</dbReference>
<protein>
    <submittedName>
        <fullName evidence="9">Molecular chaperone</fullName>
    </submittedName>
</protein>